<dbReference type="EC" id="7.1.1.2" evidence="11"/>
<dbReference type="PANTHER" id="PTHR11432:SF3">
    <property type="entry name" value="NADH-UBIQUINONE OXIDOREDUCTASE CHAIN 1"/>
    <property type="match status" value="1"/>
</dbReference>
<dbReference type="GO" id="GO:0003954">
    <property type="term" value="F:NADH dehydrogenase activity"/>
    <property type="evidence" value="ECO:0007669"/>
    <property type="project" value="TreeGrafter"/>
</dbReference>
<comment type="function">
    <text evidence="1">Core subunit of the mitochondrial membrane respiratory chain NADH dehydrogenase (Complex I) that is believed to belong to the minimal assembly required for catalysis. Complex I functions in the transfer of electrons from NADH to the respiratory chain. The immediate electron acceptor for the enzyme is believed to be ubiquinone.</text>
</comment>
<feature type="transmembrane region" description="Helical" evidence="12">
    <location>
        <begin position="243"/>
        <end position="261"/>
    </location>
</feature>
<evidence type="ECO:0000256" key="6">
    <source>
        <dbReference type="ARBA" id="ARBA00022692"/>
    </source>
</evidence>
<dbReference type="GO" id="GO:0005743">
    <property type="term" value="C:mitochondrial inner membrane"/>
    <property type="evidence" value="ECO:0007669"/>
    <property type="project" value="UniProtKB-SubCell"/>
</dbReference>
<feature type="transmembrane region" description="Helical" evidence="12">
    <location>
        <begin position="216"/>
        <end position="237"/>
    </location>
</feature>
<evidence type="ECO:0000313" key="13">
    <source>
        <dbReference type="EMBL" id="ALK03807.1"/>
    </source>
</evidence>
<keyword evidence="9 12" id="KW-0472">Membrane</keyword>
<gene>
    <name evidence="13" type="primary">nad1</name>
</gene>
<dbReference type="GO" id="GO:0008137">
    <property type="term" value="F:NADH dehydrogenase (ubiquinone) activity"/>
    <property type="evidence" value="ECO:0007669"/>
    <property type="project" value="UniProtKB-EC"/>
</dbReference>
<feature type="transmembrane region" description="Helical" evidence="12">
    <location>
        <begin position="100"/>
        <end position="122"/>
    </location>
</feature>
<organism evidence="13">
    <name type="scientific">Phyllocoptes taishanensis</name>
    <dbReference type="NCBI Taxonomy" id="1638174"/>
    <lineage>
        <taxon>Eukaryota</taxon>
        <taxon>Metazoa</taxon>
        <taxon>Ecdysozoa</taxon>
        <taxon>Arthropoda</taxon>
        <taxon>Chelicerata</taxon>
        <taxon>Arachnida</taxon>
        <taxon>Acari</taxon>
        <taxon>Acariformes</taxon>
        <taxon>Trombidiformes</taxon>
        <taxon>Prostigmata</taxon>
        <taxon>Eupodina</taxon>
        <taxon>Eriophyoidea</taxon>
        <taxon>Eriophyidae</taxon>
        <taxon>Phyllocoptinae</taxon>
        <taxon>Phyllocoptini</taxon>
        <taxon>Phyllocoptes</taxon>
    </lineage>
</organism>
<dbReference type="InterPro" id="IPR018086">
    <property type="entry name" value="NADH_UbQ_OxRdtase_su1_CS"/>
</dbReference>
<name>A0A0U2NKL0_9ACAR</name>
<dbReference type="GO" id="GO:0009060">
    <property type="term" value="P:aerobic respiration"/>
    <property type="evidence" value="ECO:0007669"/>
    <property type="project" value="TreeGrafter"/>
</dbReference>
<evidence type="ECO:0000256" key="11">
    <source>
        <dbReference type="RuleBase" id="RU000473"/>
    </source>
</evidence>
<protein>
    <recommendedName>
        <fullName evidence="4 11">NADH-ubiquinone oxidoreductase chain 1</fullName>
        <ecNumber evidence="11">7.1.1.2</ecNumber>
    </recommendedName>
</protein>
<evidence type="ECO:0000256" key="12">
    <source>
        <dbReference type="SAM" id="Phobius"/>
    </source>
</evidence>
<evidence type="ECO:0000256" key="7">
    <source>
        <dbReference type="ARBA" id="ARBA00022989"/>
    </source>
</evidence>
<comment type="subcellular location">
    <subcellularLocation>
        <location evidence="10">Mitochondrion inner membrane</location>
        <topology evidence="10">Multi-pass membrane protein</topology>
    </subcellularLocation>
    <subcellularLocation>
        <location evidence="2">Mitochondrion membrane</location>
        <topology evidence="2">Multi-pass membrane protein</topology>
    </subcellularLocation>
</comment>
<evidence type="ECO:0000256" key="3">
    <source>
        <dbReference type="ARBA" id="ARBA00010535"/>
    </source>
</evidence>
<feature type="transmembrane region" description="Helical" evidence="12">
    <location>
        <begin position="71"/>
        <end position="94"/>
    </location>
</feature>
<reference evidence="13" key="2">
    <citation type="journal article" date="2016" name="Sci. Rep.">
        <title>Mitochondrial genome evolution and tRNA truncation in Acariformes mites: new evidence from eriophyoid mites.</title>
        <authorList>
            <person name="Xue X.F."/>
            <person name="Guo J.F."/>
            <person name="Dong Y."/>
            <person name="Hong X.Y."/>
            <person name="Shao R."/>
        </authorList>
    </citation>
    <scope>NUCLEOTIDE SEQUENCE</scope>
</reference>
<feature type="transmembrane region" description="Helical" evidence="12">
    <location>
        <begin position="134"/>
        <end position="154"/>
    </location>
</feature>
<keyword evidence="8 11" id="KW-0830">Ubiquinone</keyword>
<sequence>MTVSLNYLILIVPALLGVAFITLLERKVLSIVGARLGPNKTSIYGLFQPISDAVKLASKQVNSLSGFSATFYYMSSLLMLFSALMLWTIFFSVVDVKFGFLVIMISLGVNSLNSIIAGWSTFSKYPLLGSIRTVAQLISYEAVLYLCLFFIFLYCYTFNFFSSLGASTFFLSICSPICFYIWVPSVLAELNRTPYDFSEGESELVSGFNTDFGSSAFTLIFLAEYSNIIFFSLVTSLLFFTKFYPLFFFFFFFVIWIRSVLPRYRFDLLMSLAWKFFIPFLTLVFLSSVYFLSF</sequence>
<evidence type="ECO:0000256" key="10">
    <source>
        <dbReference type="RuleBase" id="RU000471"/>
    </source>
</evidence>
<keyword evidence="5" id="KW-0813">Transport</keyword>
<evidence type="ECO:0000256" key="1">
    <source>
        <dbReference type="ARBA" id="ARBA00003257"/>
    </source>
</evidence>
<dbReference type="InterPro" id="IPR001694">
    <property type="entry name" value="NADH_UbQ_OxRdtase_su1/FPO"/>
</dbReference>
<evidence type="ECO:0000256" key="4">
    <source>
        <dbReference type="ARBA" id="ARBA00021009"/>
    </source>
</evidence>
<keyword evidence="7 12" id="KW-1133">Transmembrane helix</keyword>
<proteinExistence type="inferred from homology"/>
<reference evidence="13" key="1">
    <citation type="submission" date="2015-05" db="EMBL/GenBank/DDBJ databases">
        <authorList>
            <person name="Wang D.B."/>
            <person name="Wang M."/>
        </authorList>
    </citation>
    <scope>NUCLEOTIDE SEQUENCE</scope>
</reference>
<feature type="transmembrane region" description="Helical" evidence="12">
    <location>
        <begin position="6"/>
        <end position="24"/>
    </location>
</feature>
<feature type="transmembrane region" description="Helical" evidence="12">
    <location>
        <begin position="160"/>
        <end position="183"/>
    </location>
</feature>
<evidence type="ECO:0000256" key="8">
    <source>
        <dbReference type="ARBA" id="ARBA00023075"/>
    </source>
</evidence>
<comment type="similarity">
    <text evidence="3 10">Belongs to the complex I subunit 1 family.</text>
</comment>
<feature type="transmembrane region" description="Helical" evidence="12">
    <location>
        <begin position="273"/>
        <end position="292"/>
    </location>
</feature>
<evidence type="ECO:0000256" key="9">
    <source>
        <dbReference type="ARBA" id="ARBA00023136"/>
    </source>
</evidence>
<evidence type="ECO:0000256" key="2">
    <source>
        <dbReference type="ARBA" id="ARBA00004225"/>
    </source>
</evidence>
<dbReference type="PANTHER" id="PTHR11432">
    <property type="entry name" value="NADH DEHYDROGENASE SUBUNIT 1"/>
    <property type="match status" value="1"/>
</dbReference>
<comment type="catalytic activity">
    <reaction evidence="11">
        <text>a ubiquinone + NADH + 5 H(+)(in) = a ubiquinol + NAD(+) + 4 H(+)(out)</text>
        <dbReference type="Rhea" id="RHEA:29091"/>
        <dbReference type="Rhea" id="RHEA-COMP:9565"/>
        <dbReference type="Rhea" id="RHEA-COMP:9566"/>
        <dbReference type="ChEBI" id="CHEBI:15378"/>
        <dbReference type="ChEBI" id="CHEBI:16389"/>
        <dbReference type="ChEBI" id="CHEBI:17976"/>
        <dbReference type="ChEBI" id="CHEBI:57540"/>
        <dbReference type="ChEBI" id="CHEBI:57945"/>
        <dbReference type="EC" id="7.1.1.2"/>
    </reaction>
</comment>
<dbReference type="AlphaFoldDB" id="A0A0U2NKL0"/>
<accession>A0A0U2NKL0</accession>
<evidence type="ECO:0000256" key="5">
    <source>
        <dbReference type="ARBA" id="ARBA00022448"/>
    </source>
</evidence>
<keyword evidence="6 10" id="KW-0812">Transmembrane</keyword>
<dbReference type="Pfam" id="PF00146">
    <property type="entry name" value="NADHdh"/>
    <property type="match status" value="1"/>
</dbReference>
<geneLocation type="mitochondrion" evidence="13"/>
<dbReference type="PROSITE" id="PS00667">
    <property type="entry name" value="COMPLEX1_ND1_1"/>
    <property type="match status" value="1"/>
</dbReference>
<dbReference type="EMBL" id="KR604967">
    <property type="protein sequence ID" value="ALK03807.1"/>
    <property type="molecule type" value="Genomic_DNA"/>
</dbReference>
<keyword evidence="10" id="KW-0520">NAD</keyword>
<keyword evidence="11 13" id="KW-0496">Mitochondrion</keyword>